<feature type="compositionally biased region" description="Low complexity" evidence="6">
    <location>
        <begin position="713"/>
        <end position="723"/>
    </location>
</feature>
<comment type="subcellular location">
    <subcellularLocation>
        <location evidence="1">Nucleus</location>
    </subcellularLocation>
</comment>
<keyword evidence="3" id="KW-0805">Transcription regulation</keyword>
<accession>A0A507QP40</accession>
<dbReference type="STRING" id="5098.A0A507QP40"/>
<name>A0A507QP40_MONPU</name>
<dbReference type="Pfam" id="PF04082">
    <property type="entry name" value="Fungal_trans"/>
    <property type="match status" value="1"/>
</dbReference>
<evidence type="ECO:0000256" key="4">
    <source>
        <dbReference type="ARBA" id="ARBA00023163"/>
    </source>
</evidence>
<evidence type="ECO:0000313" key="9">
    <source>
        <dbReference type="Proteomes" id="UP000319663"/>
    </source>
</evidence>
<keyword evidence="5" id="KW-0539">Nucleus</keyword>
<keyword evidence="9" id="KW-1185">Reference proteome</keyword>
<gene>
    <name evidence="8" type="ORF">MPDQ_001931</name>
</gene>
<keyword evidence="4" id="KW-0804">Transcription</keyword>
<dbReference type="GO" id="GO:0000981">
    <property type="term" value="F:DNA-binding transcription factor activity, RNA polymerase II-specific"/>
    <property type="evidence" value="ECO:0007669"/>
    <property type="project" value="InterPro"/>
</dbReference>
<dbReference type="InterPro" id="IPR050815">
    <property type="entry name" value="TF_fung"/>
</dbReference>
<evidence type="ECO:0000256" key="3">
    <source>
        <dbReference type="ARBA" id="ARBA00023015"/>
    </source>
</evidence>
<evidence type="ECO:0000256" key="5">
    <source>
        <dbReference type="ARBA" id="ARBA00023242"/>
    </source>
</evidence>
<evidence type="ECO:0000256" key="2">
    <source>
        <dbReference type="ARBA" id="ARBA00022723"/>
    </source>
</evidence>
<dbReference type="SMART" id="SM00906">
    <property type="entry name" value="Fungal_trans"/>
    <property type="match status" value="1"/>
</dbReference>
<evidence type="ECO:0000259" key="7">
    <source>
        <dbReference type="SMART" id="SM00906"/>
    </source>
</evidence>
<feature type="region of interest" description="Disordered" evidence="6">
    <location>
        <begin position="687"/>
        <end position="731"/>
    </location>
</feature>
<dbReference type="PANTHER" id="PTHR47338:SF4">
    <property type="entry name" value="ZN(II)2CYS6 TRANSCRIPTION FACTOR (EUROFUNG)"/>
    <property type="match status" value="1"/>
</dbReference>
<dbReference type="AlphaFoldDB" id="A0A507QP40"/>
<organism evidence="8 9">
    <name type="scientific">Monascus purpureus</name>
    <name type="common">Red mold</name>
    <name type="synonym">Monascus anka</name>
    <dbReference type="NCBI Taxonomy" id="5098"/>
    <lineage>
        <taxon>Eukaryota</taxon>
        <taxon>Fungi</taxon>
        <taxon>Dikarya</taxon>
        <taxon>Ascomycota</taxon>
        <taxon>Pezizomycotina</taxon>
        <taxon>Eurotiomycetes</taxon>
        <taxon>Eurotiomycetidae</taxon>
        <taxon>Eurotiales</taxon>
        <taxon>Aspergillaceae</taxon>
        <taxon>Monascus</taxon>
    </lineage>
</organism>
<evidence type="ECO:0000313" key="8">
    <source>
        <dbReference type="EMBL" id="TQB69391.1"/>
    </source>
</evidence>
<dbReference type="CDD" id="cd12148">
    <property type="entry name" value="fungal_TF_MHR"/>
    <property type="match status" value="1"/>
</dbReference>
<evidence type="ECO:0000256" key="6">
    <source>
        <dbReference type="SAM" id="MobiDB-lite"/>
    </source>
</evidence>
<evidence type="ECO:0000256" key="1">
    <source>
        <dbReference type="ARBA" id="ARBA00004123"/>
    </source>
</evidence>
<keyword evidence="2" id="KW-0479">Metal-binding</keyword>
<dbReference type="Proteomes" id="UP000319663">
    <property type="component" value="Unassembled WGS sequence"/>
</dbReference>
<feature type="domain" description="Xylanolytic transcriptional activator regulatory" evidence="7">
    <location>
        <begin position="264"/>
        <end position="336"/>
    </location>
</feature>
<dbReference type="GO" id="GO:0008270">
    <property type="term" value="F:zinc ion binding"/>
    <property type="evidence" value="ECO:0007669"/>
    <property type="project" value="InterPro"/>
</dbReference>
<dbReference type="EMBL" id="VIFY01000156">
    <property type="protein sequence ID" value="TQB69391.1"/>
    <property type="molecule type" value="Genomic_DNA"/>
</dbReference>
<dbReference type="PANTHER" id="PTHR47338">
    <property type="entry name" value="ZN(II)2CYS6 TRANSCRIPTION FACTOR (EUROFUNG)-RELATED"/>
    <property type="match status" value="1"/>
</dbReference>
<comment type="caution">
    <text evidence="8">The sequence shown here is derived from an EMBL/GenBank/DDBJ whole genome shotgun (WGS) entry which is preliminary data.</text>
</comment>
<reference evidence="8 9" key="1">
    <citation type="submission" date="2019-06" db="EMBL/GenBank/DDBJ databases">
        <title>Wine fermentation using esterase from Monascus purpureus.</title>
        <authorList>
            <person name="Geng C."/>
            <person name="Zhang Y."/>
        </authorList>
    </citation>
    <scope>NUCLEOTIDE SEQUENCE [LARGE SCALE GENOMIC DNA]</scope>
    <source>
        <strain evidence="8">HQ1</strain>
    </source>
</reference>
<protein>
    <recommendedName>
        <fullName evidence="7">Xylanolytic transcriptional activator regulatory domain-containing protein</fullName>
    </recommendedName>
</protein>
<dbReference type="GO" id="GO:0005634">
    <property type="term" value="C:nucleus"/>
    <property type="evidence" value="ECO:0007669"/>
    <property type="project" value="UniProtKB-SubCell"/>
</dbReference>
<dbReference type="InterPro" id="IPR007219">
    <property type="entry name" value="XnlR_reg_dom"/>
</dbReference>
<dbReference type="GO" id="GO:0006351">
    <property type="term" value="P:DNA-templated transcription"/>
    <property type="evidence" value="ECO:0007669"/>
    <property type="project" value="InterPro"/>
</dbReference>
<sequence>MSRPRVTITRLTPRRALEPRESMNCKSCRKRKVGLFISYTYVDVDVVLTAQVKCNRTKPCEAYAVPKKRGPKTDVIEALAKRVDGLEKRLHGVNNNHSEHSTTVTDSTRREDEFLRMNPQLRHSDPLAQHADTHRGVSRGSWWSGYDPFSFSDMQLQSPSPGAAVLSDSVLDLYFARLHGKPYWILDEAAVRQGHRLGQLSGCLSLAVYTASSGGVSEQTLRMGLEYALQARRMVDVDHPCIESVQTLLLLSQAFLGYGLGKKAYMTFSNCASMVIALDLYRESPAEIPLADRELRRRLFWTSYITDRFMTCDSNRPCLLADHAALLRLPSSDSLTGGGDLFHASANTQSQSTAHQSGINPCTLLIDITRILGIATRYLATGGAKADSNPPWHALSTLSKIGQELDAWTASARDTCLFSPLGALFGHPESTTLLLSKLIYHLVHCLLYRAFLPMDLVELRGSGQHQSWQIGVTNLCFVHANAIAELVGLASTAGVGCSVEWPDFVGHCLFVAGTVHVHGVLYHKSDSNGDNDGVFSSSAEFLAREMAVLSWLRGFWAGLRWQQEMLQTIYACHAELVRSGGKGSRSSAFPLERFLDRYPVRLEGEYVRVTAGDGRIPTFPCPCPPDSGPCPTSACALTASARLANESHAIDSSSTNADANASPLSCGYPPQTLFDIRVAGLTANTHPHASTHPQYATFPFESTSREGNGSGSGSAFAPAPSESAETEPDPFLSLLEELVENGLESAHSPIGKVGLLEPLA</sequence>
<dbReference type="GO" id="GO:0003677">
    <property type="term" value="F:DNA binding"/>
    <property type="evidence" value="ECO:0007669"/>
    <property type="project" value="InterPro"/>
</dbReference>
<proteinExistence type="predicted"/>